<dbReference type="Proteomes" id="UP000827986">
    <property type="component" value="Unassembled WGS sequence"/>
</dbReference>
<feature type="compositionally biased region" description="Polar residues" evidence="1">
    <location>
        <begin position="60"/>
        <end position="69"/>
    </location>
</feature>
<evidence type="ECO:0000256" key="2">
    <source>
        <dbReference type="SAM" id="SignalP"/>
    </source>
</evidence>
<comment type="caution">
    <text evidence="3">The sequence shown here is derived from an EMBL/GenBank/DDBJ whole genome shotgun (WGS) entry which is preliminary data.</text>
</comment>
<evidence type="ECO:0000313" key="4">
    <source>
        <dbReference type="Proteomes" id="UP000827986"/>
    </source>
</evidence>
<organism evidence="3 4">
    <name type="scientific">Mauremys mutica</name>
    <name type="common">yellowpond turtle</name>
    <dbReference type="NCBI Taxonomy" id="74926"/>
    <lineage>
        <taxon>Eukaryota</taxon>
        <taxon>Metazoa</taxon>
        <taxon>Chordata</taxon>
        <taxon>Craniata</taxon>
        <taxon>Vertebrata</taxon>
        <taxon>Euteleostomi</taxon>
        <taxon>Archelosauria</taxon>
        <taxon>Testudinata</taxon>
        <taxon>Testudines</taxon>
        <taxon>Cryptodira</taxon>
        <taxon>Durocryptodira</taxon>
        <taxon>Testudinoidea</taxon>
        <taxon>Geoemydidae</taxon>
        <taxon>Geoemydinae</taxon>
        <taxon>Mauremys</taxon>
    </lineage>
</organism>
<keyword evidence="4" id="KW-1185">Reference proteome</keyword>
<name>A0A9D3WX44_9SAUR</name>
<keyword evidence="2" id="KW-0732">Signal</keyword>
<proteinExistence type="predicted"/>
<gene>
    <name evidence="3" type="ORF">KIL84_013558</name>
</gene>
<sequence length="103" mass="11534">MHTATEKLDFFLWLPHWLSLAAPLLYIDKTSLTIGSSVVKQPPGGEESARLSQCGRQWKESSSLSSQYGLPTGIRDQREERTHTGTEDIGMYICGDWGKKCCD</sequence>
<protein>
    <submittedName>
        <fullName evidence="3">Uncharacterized protein</fullName>
    </submittedName>
</protein>
<feature type="chain" id="PRO_5039565885" evidence="2">
    <location>
        <begin position="22"/>
        <end position="103"/>
    </location>
</feature>
<feature type="region of interest" description="Disordered" evidence="1">
    <location>
        <begin position="60"/>
        <end position="82"/>
    </location>
</feature>
<evidence type="ECO:0000313" key="3">
    <source>
        <dbReference type="EMBL" id="KAH1168968.1"/>
    </source>
</evidence>
<accession>A0A9D3WX44</accession>
<dbReference type="AlphaFoldDB" id="A0A9D3WX44"/>
<reference evidence="3" key="1">
    <citation type="submission" date="2021-09" db="EMBL/GenBank/DDBJ databases">
        <title>The genome of Mauremys mutica provides insights into the evolution of semi-aquatic lifestyle.</title>
        <authorList>
            <person name="Gong S."/>
            <person name="Gao Y."/>
        </authorList>
    </citation>
    <scope>NUCLEOTIDE SEQUENCE</scope>
    <source>
        <strain evidence="3">MM-2020</strain>
        <tissue evidence="3">Muscle</tissue>
    </source>
</reference>
<feature type="signal peptide" evidence="2">
    <location>
        <begin position="1"/>
        <end position="21"/>
    </location>
</feature>
<dbReference type="EMBL" id="JAHDVG010000485">
    <property type="protein sequence ID" value="KAH1168968.1"/>
    <property type="molecule type" value="Genomic_DNA"/>
</dbReference>
<evidence type="ECO:0000256" key="1">
    <source>
        <dbReference type="SAM" id="MobiDB-lite"/>
    </source>
</evidence>